<feature type="domain" description="Tyr recombinase" evidence="2">
    <location>
        <begin position="1"/>
        <end position="92"/>
    </location>
</feature>
<organism evidence="3 4">
    <name type="scientific">Brevibacillus brevis</name>
    <name type="common">Bacillus brevis</name>
    <dbReference type="NCBI Taxonomy" id="1393"/>
    <lineage>
        <taxon>Bacteria</taxon>
        <taxon>Bacillati</taxon>
        <taxon>Bacillota</taxon>
        <taxon>Bacilli</taxon>
        <taxon>Bacillales</taxon>
        <taxon>Paenibacillaceae</taxon>
        <taxon>Brevibacillus</taxon>
    </lineage>
</organism>
<dbReference type="Pfam" id="PF00589">
    <property type="entry name" value="Phage_integrase"/>
    <property type="match status" value="1"/>
</dbReference>
<dbReference type="EMBL" id="CP134050">
    <property type="protein sequence ID" value="WNC12313.1"/>
    <property type="molecule type" value="Genomic_DNA"/>
</dbReference>
<dbReference type="PANTHER" id="PTHR30349">
    <property type="entry name" value="PHAGE INTEGRASE-RELATED"/>
    <property type="match status" value="1"/>
</dbReference>
<dbReference type="InterPro" id="IPR002104">
    <property type="entry name" value="Integrase_catalytic"/>
</dbReference>
<name>A0ABY9T1L6_BREBE</name>
<evidence type="ECO:0000259" key="2">
    <source>
        <dbReference type="PROSITE" id="PS51898"/>
    </source>
</evidence>
<evidence type="ECO:0000313" key="4">
    <source>
        <dbReference type="Proteomes" id="UP001256827"/>
    </source>
</evidence>
<dbReference type="InterPro" id="IPR013762">
    <property type="entry name" value="Integrase-like_cat_sf"/>
</dbReference>
<evidence type="ECO:0000256" key="1">
    <source>
        <dbReference type="ARBA" id="ARBA00023172"/>
    </source>
</evidence>
<protein>
    <submittedName>
        <fullName evidence="3">Tyrosine-type recombinase/integrase</fullName>
    </submittedName>
</protein>
<proteinExistence type="predicted"/>
<dbReference type="Gene3D" id="1.10.443.10">
    <property type="entry name" value="Intergrase catalytic core"/>
    <property type="match status" value="1"/>
</dbReference>
<dbReference type="PANTHER" id="PTHR30349:SF64">
    <property type="entry name" value="PROPHAGE INTEGRASE INTD-RELATED"/>
    <property type="match status" value="1"/>
</dbReference>
<dbReference type="RefSeq" id="WP_310763622.1">
    <property type="nucleotide sequence ID" value="NZ_CP134050.1"/>
</dbReference>
<keyword evidence="1" id="KW-0233">DNA recombination</keyword>
<dbReference type="SUPFAM" id="SSF56349">
    <property type="entry name" value="DNA breaking-rejoining enzymes"/>
    <property type="match status" value="1"/>
</dbReference>
<dbReference type="Proteomes" id="UP001256827">
    <property type="component" value="Chromosome"/>
</dbReference>
<reference evidence="3 4" key="1">
    <citation type="submission" date="2023-09" db="EMBL/GenBank/DDBJ databases">
        <title>Complete Genome and Methylome dissection of Bacillus brevis NEB573 original source of BbsI restriction endonuclease.</title>
        <authorList>
            <person name="Fomenkov A."/>
            <person name="Roberts R.D."/>
        </authorList>
    </citation>
    <scope>NUCLEOTIDE SEQUENCE [LARGE SCALE GENOMIC DNA]</scope>
    <source>
        <strain evidence="3 4">NEB573</strain>
    </source>
</reference>
<gene>
    <name evidence="3" type="ORF">RGB73_16370</name>
</gene>
<keyword evidence="4" id="KW-1185">Reference proteome</keyword>
<sequence>MVQFRNFTVSFYNESGGPYYYTTPTSTWRKFLKRNGFEHIRHHDLRHTAATLLIEAGADLKAVQERLGHSKYQTTADLHAHVTKKMSQETAKKLEKFDPRKSTL</sequence>
<dbReference type="InterPro" id="IPR050090">
    <property type="entry name" value="Tyrosine_recombinase_XerCD"/>
</dbReference>
<dbReference type="InterPro" id="IPR011010">
    <property type="entry name" value="DNA_brk_join_enz"/>
</dbReference>
<accession>A0ABY9T1L6</accession>
<evidence type="ECO:0000313" key="3">
    <source>
        <dbReference type="EMBL" id="WNC12313.1"/>
    </source>
</evidence>
<dbReference type="PROSITE" id="PS51898">
    <property type="entry name" value="TYR_RECOMBINASE"/>
    <property type="match status" value="1"/>
</dbReference>